<protein>
    <submittedName>
        <fullName evidence="2">Uncharacterized protein</fullName>
    </submittedName>
</protein>
<organism evidence="2">
    <name type="scientific">Arundo donax</name>
    <name type="common">Giant reed</name>
    <name type="synonym">Donax arundinaceus</name>
    <dbReference type="NCBI Taxonomy" id="35708"/>
    <lineage>
        <taxon>Eukaryota</taxon>
        <taxon>Viridiplantae</taxon>
        <taxon>Streptophyta</taxon>
        <taxon>Embryophyta</taxon>
        <taxon>Tracheophyta</taxon>
        <taxon>Spermatophyta</taxon>
        <taxon>Magnoliopsida</taxon>
        <taxon>Liliopsida</taxon>
        <taxon>Poales</taxon>
        <taxon>Poaceae</taxon>
        <taxon>PACMAD clade</taxon>
        <taxon>Arundinoideae</taxon>
        <taxon>Arundineae</taxon>
        <taxon>Arundo</taxon>
    </lineage>
</organism>
<name>A0A0A9CHG3_ARUDO</name>
<evidence type="ECO:0000256" key="1">
    <source>
        <dbReference type="SAM" id="MobiDB-lite"/>
    </source>
</evidence>
<dbReference type="AlphaFoldDB" id="A0A0A9CHG3"/>
<proteinExistence type="predicted"/>
<evidence type="ECO:0000313" key="2">
    <source>
        <dbReference type="EMBL" id="JAD72825.1"/>
    </source>
</evidence>
<feature type="region of interest" description="Disordered" evidence="1">
    <location>
        <begin position="28"/>
        <end position="47"/>
    </location>
</feature>
<reference evidence="2" key="1">
    <citation type="submission" date="2014-09" db="EMBL/GenBank/DDBJ databases">
        <authorList>
            <person name="Magalhaes I.L.F."/>
            <person name="Oliveira U."/>
            <person name="Santos F.R."/>
            <person name="Vidigal T.H.D.A."/>
            <person name="Brescovit A.D."/>
            <person name="Santos A.J."/>
        </authorList>
    </citation>
    <scope>NUCLEOTIDE SEQUENCE</scope>
    <source>
        <tissue evidence="2">Shoot tissue taken approximately 20 cm above the soil surface</tissue>
    </source>
</reference>
<feature type="region of interest" description="Disordered" evidence="1">
    <location>
        <begin position="90"/>
        <end position="123"/>
    </location>
</feature>
<sequence>MRSGDSRNHGLITPDDRFWACSSDGGSRSSFGTCESRSWPGSGGVGGRIHFSAGDSDGEARIQAVADEGRGRERRGDFIELLTSSSWCPATTMMGKPSAMNMDEDDEGERTEPFAHSGLEASY</sequence>
<dbReference type="EMBL" id="GBRH01225070">
    <property type="protein sequence ID" value="JAD72825.1"/>
    <property type="molecule type" value="Transcribed_RNA"/>
</dbReference>
<accession>A0A0A9CHG3</accession>
<reference evidence="2" key="2">
    <citation type="journal article" date="2015" name="Data Brief">
        <title>Shoot transcriptome of the giant reed, Arundo donax.</title>
        <authorList>
            <person name="Barrero R.A."/>
            <person name="Guerrero F.D."/>
            <person name="Moolhuijzen P."/>
            <person name="Goolsby J.A."/>
            <person name="Tidwell J."/>
            <person name="Bellgard S.E."/>
            <person name="Bellgard M.I."/>
        </authorList>
    </citation>
    <scope>NUCLEOTIDE SEQUENCE</scope>
    <source>
        <tissue evidence="2">Shoot tissue taken approximately 20 cm above the soil surface</tissue>
    </source>
</reference>